<feature type="transmembrane region" description="Helical" evidence="6">
    <location>
        <begin position="335"/>
        <end position="360"/>
    </location>
</feature>
<evidence type="ECO:0000313" key="8">
    <source>
        <dbReference type="Proteomes" id="UP000660262"/>
    </source>
</evidence>
<dbReference type="OrthoDB" id="5263at2759"/>
<dbReference type="GO" id="GO:0009234">
    <property type="term" value="P:menaquinone biosynthetic process"/>
    <property type="evidence" value="ECO:0007669"/>
    <property type="project" value="TreeGrafter"/>
</dbReference>
<dbReference type="InterPro" id="IPR026046">
    <property type="entry name" value="UBIAD1"/>
</dbReference>
<keyword evidence="8" id="KW-1185">Reference proteome</keyword>
<accession>A0A830I1F3</accession>
<comment type="caution">
    <text evidence="7">The sequence shown here is derived from an EMBL/GenBank/DDBJ whole genome shotgun (WGS) entry which is preliminary data.</text>
</comment>
<dbReference type="GO" id="GO:0042372">
    <property type="term" value="P:phylloquinone biosynthetic process"/>
    <property type="evidence" value="ECO:0007669"/>
    <property type="project" value="InterPro"/>
</dbReference>
<evidence type="ECO:0000256" key="6">
    <source>
        <dbReference type="SAM" id="Phobius"/>
    </source>
</evidence>
<evidence type="ECO:0000256" key="5">
    <source>
        <dbReference type="ARBA" id="ARBA00023136"/>
    </source>
</evidence>
<evidence type="ECO:0000256" key="3">
    <source>
        <dbReference type="ARBA" id="ARBA00022692"/>
    </source>
</evidence>
<gene>
    <name evidence="7" type="ORF">PPROV_000960900</name>
</gene>
<comment type="subcellular location">
    <subcellularLocation>
        <location evidence="1">Membrane</location>
        <topology evidence="1">Multi-pass membrane protein</topology>
    </subcellularLocation>
</comment>
<dbReference type="CDD" id="cd13962">
    <property type="entry name" value="PT_UbiA_UBIAD1"/>
    <property type="match status" value="1"/>
</dbReference>
<dbReference type="AlphaFoldDB" id="A0A830I1F3"/>
<dbReference type="GO" id="GO:0016020">
    <property type="term" value="C:membrane"/>
    <property type="evidence" value="ECO:0007669"/>
    <property type="project" value="UniProtKB-SubCell"/>
</dbReference>
<feature type="transmembrane region" description="Helical" evidence="6">
    <location>
        <begin position="252"/>
        <end position="275"/>
    </location>
</feature>
<organism evidence="7 8">
    <name type="scientific">Pycnococcus provasolii</name>
    <dbReference type="NCBI Taxonomy" id="41880"/>
    <lineage>
        <taxon>Eukaryota</taxon>
        <taxon>Viridiplantae</taxon>
        <taxon>Chlorophyta</taxon>
        <taxon>Pseudoscourfieldiophyceae</taxon>
        <taxon>Pseudoscourfieldiales</taxon>
        <taxon>Pycnococcaceae</taxon>
        <taxon>Pycnococcus</taxon>
    </lineage>
</organism>
<reference evidence="7" key="1">
    <citation type="submission" date="2020-10" db="EMBL/GenBank/DDBJ databases">
        <title>Unveiling of a novel bifunctional photoreceptor, Dualchrome1, isolated from a cosmopolitan green alga.</title>
        <authorList>
            <person name="Suzuki S."/>
            <person name="Kawachi M."/>
        </authorList>
    </citation>
    <scope>NUCLEOTIDE SEQUENCE</scope>
    <source>
        <strain evidence="7">NIES 2893</strain>
    </source>
</reference>
<proteinExistence type="inferred from homology"/>
<keyword evidence="3 6" id="KW-0812">Transmembrane</keyword>
<dbReference type="Pfam" id="PF01040">
    <property type="entry name" value="UbiA"/>
    <property type="match status" value="1"/>
</dbReference>
<dbReference type="NCBIfam" id="TIGR02235">
    <property type="entry name" value="menA_cyano-plnt"/>
    <property type="match status" value="1"/>
</dbReference>
<evidence type="ECO:0000256" key="4">
    <source>
        <dbReference type="ARBA" id="ARBA00022989"/>
    </source>
</evidence>
<sequence length="428" mass="44361">MAAPAPARAPARACRTRCTRLACGGAGSSCRSLGLGLGPRDPPSRSLFLLSAVPRRITFVRCRPLVGKWLVRQSHASASDSDSESGSGESSSNVVAGITRRLRAEIKETMNDASNDAVLWKRAIKVPMYTVALVPLVVAGAVAYAQTGVAQPLAFARLLLASVLVIAWLNLSNDAFDADTGVDADGRKPESVVNLLGGTSKSAQRVIIIANACLAAGAALFASACMADVVVAKLLALAIACGYVYQGPPFRLSYLGLGEPLCFVAFGPLAVSAFYRALTAAGAAATATITTTTTGLCGVCAFVVGITTTSILLCSHFHQVDGDAAIGKKSPAVRLGTANASAALTSLVAAVYISLLGALYEGIPKLETVPTLVALLASLPSAVDLIRFVRTNHDRPEIVFRAKLYAIKWHSTLGFALAASLALPRLVL</sequence>
<feature type="transmembrane region" description="Helical" evidence="6">
    <location>
        <begin position="281"/>
        <end position="314"/>
    </location>
</feature>
<dbReference type="GO" id="GO:0004659">
    <property type="term" value="F:prenyltransferase activity"/>
    <property type="evidence" value="ECO:0007669"/>
    <property type="project" value="InterPro"/>
</dbReference>
<dbReference type="HAMAP" id="MF_01938">
    <property type="entry name" value="MenA_2"/>
    <property type="match status" value="1"/>
</dbReference>
<keyword evidence="4 6" id="KW-1133">Transmembrane helix</keyword>
<evidence type="ECO:0000256" key="1">
    <source>
        <dbReference type="ARBA" id="ARBA00004141"/>
    </source>
</evidence>
<dbReference type="InterPro" id="IPR000537">
    <property type="entry name" value="UbiA_prenyltransferase"/>
</dbReference>
<feature type="transmembrane region" description="Helical" evidence="6">
    <location>
        <begin position="206"/>
        <end position="223"/>
    </location>
</feature>
<keyword evidence="5 6" id="KW-0472">Membrane</keyword>
<keyword evidence="2" id="KW-0808">Transferase</keyword>
<dbReference type="EMBL" id="BNJQ01000031">
    <property type="protein sequence ID" value="GHP10879.1"/>
    <property type="molecule type" value="Genomic_DNA"/>
</dbReference>
<dbReference type="InterPro" id="IPR011937">
    <property type="entry name" value="DHNA_phytyltransferase_MenA"/>
</dbReference>
<dbReference type="PANTHER" id="PTHR13929:SF0">
    <property type="entry name" value="UBIA PRENYLTRANSFERASE DOMAIN-CONTAINING PROTEIN 1"/>
    <property type="match status" value="1"/>
</dbReference>
<dbReference type="PANTHER" id="PTHR13929">
    <property type="entry name" value="1,4-DIHYDROXY-2-NAPHTHOATE OCTAPRENYLTRANSFERASE"/>
    <property type="match status" value="1"/>
</dbReference>
<feature type="transmembrane region" description="Helical" evidence="6">
    <location>
        <begin position="128"/>
        <end position="147"/>
    </location>
</feature>
<evidence type="ECO:0000256" key="2">
    <source>
        <dbReference type="ARBA" id="ARBA00022679"/>
    </source>
</evidence>
<protein>
    <submittedName>
        <fullName evidence="7">Uncharacterized protein</fullName>
    </submittedName>
</protein>
<dbReference type="Proteomes" id="UP000660262">
    <property type="component" value="Unassembled WGS sequence"/>
</dbReference>
<feature type="transmembrane region" description="Helical" evidence="6">
    <location>
        <begin position="153"/>
        <end position="171"/>
    </location>
</feature>
<evidence type="ECO:0000313" key="7">
    <source>
        <dbReference type="EMBL" id="GHP10879.1"/>
    </source>
</evidence>
<name>A0A830I1F3_9CHLO</name>